<reference evidence="2 3" key="1">
    <citation type="submission" date="2017-04" db="EMBL/GenBank/DDBJ databases">
        <title>Kefir bacterial isolates.</title>
        <authorList>
            <person name="Kim Y."/>
            <person name="Blasche S."/>
            <person name="Patil K.R."/>
        </authorList>
    </citation>
    <scope>NUCLEOTIDE SEQUENCE [LARGE SCALE GENOMIC DNA]</scope>
    <source>
        <strain evidence="2 3">OG2</strain>
    </source>
</reference>
<gene>
    <name evidence="2" type="ORF">B8W98_10935</name>
</gene>
<dbReference type="InterPro" id="IPR008875">
    <property type="entry name" value="TraX"/>
</dbReference>
<evidence type="ECO:0000313" key="3">
    <source>
        <dbReference type="Proteomes" id="UP000216802"/>
    </source>
</evidence>
<feature type="transmembrane region" description="Helical" evidence="1">
    <location>
        <begin position="75"/>
        <end position="97"/>
    </location>
</feature>
<evidence type="ECO:0000256" key="1">
    <source>
        <dbReference type="SAM" id="Phobius"/>
    </source>
</evidence>
<dbReference type="EMBL" id="NCXI01000119">
    <property type="protein sequence ID" value="PAK77293.1"/>
    <property type="molecule type" value="Genomic_DNA"/>
</dbReference>
<name>A0A269XVF6_9LACO</name>
<feature type="transmembrane region" description="Helical" evidence="1">
    <location>
        <begin position="198"/>
        <end position="216"/>
    </location>
</feature>
<keyword evidence="1" id="KW-1133">Transmembrane helix</keyword>
<evidence type="ECO:0008006" key="4">
    <source>
        <dbReference type="Google" id="ProtNLM"/>
    </source>
</evidence>
<dbReference type="AlphaFoldDB" id="A0A269XVF6"/>
<feature type="transmembrane region" description="Helical" evidence="1">
    <location>
        <begin position="223"/>
        <end position="243"/>
    </location>
</feature>
<feature type="transmembrane region" description="Helical" evidence="1">
    <location>
        <begin position="173"/>
        <end position="192"/>
    </location>
</feature>
<feature type="transmembrane region" description="Helical" evidence="1">
    <location>
        <begin position="109"/>
        <end position="132"/>
    </location>
</feature>
<keyword evidence="1" id="KW-0812">Transmembrane</keyword>
<dbReference type="Proteomes" id="UP000216802">
    <property type="component" value="Unassembled WGS sequence"/>
</dbReference>
<protein>
    <recommendedName>
        <fullName evidence="4">TraX protein</fullName>
    </recommendedName>
</protein>
<dbReference type="Pfam" id="PF05857">
    <property type="entry name" value="TraX"/>
    <property type="match status" value="2"/>
</dbReference>
<sequence>MFVDHVHEMFAGAGVPDWVDWFGRPVATIFFFLSVEGFVHTHNQKRYLSRLLIGFWIMQIGNAVLQRSFSLGSFGLINNIFGDLFVGVLTMYGIQTLSQGRQSHQASKIWGGLFIIVLPLIFAAITMGILAAWHTNPILTGLASMLPSPLIAENGILLYLGPLMYLLRKNRNWQMLAIIAVAILSTGFNVSAMFTTNFQWLMFLAVIPIYFYNGQLGRSMKGFFYAFYPLHIWLLYILAWLMGVRY</sequence>
<feature type="transmembrane region" description="Helical" evidence="1">
    <location>
        <begin position="51"/>
        <end position="69"/>
    </location>
</feature>
<accession>A0A269XVF6</accession>
<comment type="caution">
    <text evidence="2">The sequence shown here is derived from an EMBL/GenBank/DDBJ whole genome shotgun (WGS) entry which is preliminary data.</text>
</comment>
<proteinExistence type="predicted"/>
<dbReference type="RefSeq" id="WP_095355204.1">
    <property type="nucleotide sequence ID" value="NZ_NCXI01000119.1"/>
</dbReference>
<feature type="transmembrane region" description="Helical" evidence="1">
    <location>
        <begin position="138"/>
        <end position="161"/>
    </location>
</feature>
<feature type="transmembrane region" description="Helical" evidence="1">
    <location>
        <begin position="21"/>
        <end position="39"/>
    </location>
</feature>
<keyword evidence="1" id="KW-0472">Membrane</keyword>
<organism evidence="2 3">
    <name type="scientific">Lentilactobacillus parakefiri</name>
    <dbReference type="NCBI Taxonomy" id="152332"/>
    <lineage>
        <taxon>Bacteria</taxon>
        <taxon>Bacillati</taxon>
        <taxon>Bacillota</taxon>
        <taxon>Bacilli</taxon>
        <taxon>Lactobacillales</taxon>
        <taxon>Lactobacillaceae</taxon>
        <taxon>Lentilactobacillus</taxon>
    </lineage>
</organism>
<evidence type="ECO:0000313" key="2">
    <source>
        <dbReference type="EMBL" id="PAK77293.1"/>
    </source>
</evidence>